<keyword evidence="4" id="KW-1185">Reference proteome</keyword>
<dbReference type="OrthoDB" id="327072at2759"/>
<keyword evidence="2" id="KW-1133">Transmembrane helix</keyword>
<keyword evidence="2" id="KW-0472">Membrane</keyword>
<dbReference type="AlphaFoldDB" id="A0A078B1K0"/>
<protein>
    <submittedName>
        <fullName evidence="3">Uncharacterized protein</fullName>
    </submittedName>
</protein>
<evidence type="ECO:0000256" key="2">
    <source>
        <dbReference type="SAM" id="Phobius"/>
    </source>
</evidence>
<gene>
    <name evidence="3" type="primary">Contig9026.g9651</name>
    <name evidence="3" type="ORF">STYLEM_17561</name>
</gene>
<evidence type="ECO:0000313" key="3">
    <source>
        <dbReference type="EMBL" id="CDW88440.1"/>
    </source>
</evidence>
<proteinExistence type="predicted"/>
<sequence length="341" mass="39979">MEQQYILGNYHQCLSLIDNKFVSIRNTYRQPTETQAGRLMHACSRLQTCDCNVLCQYLISIAHHLNEIDVKQFLESQFYIESELRLPFDAFLYWIQLEISRSNFEYAAYLIKNYISQSTRLEQQNESANANMIGGGKDAGQNQYYRGLFGGMRGFNSYTNAQQNKDLPLSKDQYFKLLELLIFFVILPHLGMQHTFQQLKELPMPKHIKTAFEARLTDIRNVVVADIKLTNQEQLLIKGQDQKSNKLQQQANQLNENGQQQSISPEEIQAEIKQQQQMIQKEQQKLRQLQAKRILRAIAGICVVVLFYIAIKRGTLKRFVLWLIQMRLVKWFMGVIFNYKY</sequence>
<keyword evidence="2" id="KW-0812">Transmembrane</keyword>
<organism evidence="3 4">
    <name type="scientific">Stylonychia lemnae</name>
    <name type="common">Ciliate</name>
    <dbReference type="NCBI Taxonomy" id="5949"/>
    <lineage>
        <taxon>Eukaryota</taxon>
        <taxon>Sar</taxon>
        <taxon>Alveolata</taxon>
        <taxon>Ciliophora</taxon>
        <taxon>Intramacronucleata</taxon>
        <taxon>Spirotrichea</taxon>
        <taxon>Stichotrichia</taxon>
        <taxon>Sporadotrichida</taxon>
        <taxon>Oxytrichidae</taxon>
        <taxon>Stylonychinae</taxon>
        <taxon>Stylonychia</taxon>
    </lineage>
</organism>
<feature type="coiled-coil region" evidence="1">
    <location>
        <begin position="237"/>
        <end position="292"/>
    </location>
</feature>
<name>A0A078B1K0_STYLE</name>
<keyword evidence="1" id="KW-0175">Coiled coil</keyword>
<dbReference type="InParanoid" id="A0A078B1K0"/>
<dbReference type="Proteomes" id="UP000039865">
    <property type="component" value="Unassembled WGS sequence"/>
</dbReference>
<dbReference type="EMBL" id="CCKQ01016568">
    <property type="protein sequence ID" value="CDW88440.1"/>
    <property type="molecule type" value="Genomic_DNA"/>
</dbReference>
<evidence type="ECO:0000256" key="1">
    <source>
        <dbReference type="SAM" id="Coils"/>
    </source>
</evidence>
<accession>A0A078B1K0</accession>
<reference evidence="3 4" key="1">
    <citation type="submission" date="2014-06" db="EMBL/GenBank/DDBJ databases">
        <authorList>
            <person name="Swart Estienne"/>
        </authorList>
    </citation>
    <scope>NUCLEOTIDE SEQUENCE [LARGE SCALE GENOMIC DNA]</scope>
    <source>
        <strain evidence="3 4">130c</strain>
    </source>
</reference>
<feature type="transmembrane region" description="Helical" evidence="2">
    <location>
        <begin position="294"/>
        <end position="313"/>
    </location>
</feature>
<evidence type="ECO:0000313" key="4">
    <source>
        <dbReference type="Proteomes" id="UP000039865"/>
    </source>
</evidence>